<dbReference type="InterPro" id="IPR009781">
    <property type="entry name" value="DUF1345"/>
</dbReference>
<dbReference type="Pfam" id="PF07077">
    <property type="entry name" value="DUF1345"/>
    <property type="match status" value="1"/>
</dbReference>
<feature type="transmembrane region" description="Helical" evidence="1">
    <location>
        <begin position="124"/>
        <end position="144"/>
    </location>
</feature>
<gene>
    <name evidence="2" type="ORF">HP467_13595</name>
</gene>
<feature type="transmembrane region" description="Helical" evidence="1">
    <location>
        <begin position="94"/>
        <end position="112"/>
    </location>
</feature>
<feature type="transmembrane region" description="Helical" evidence="1">
    <location>
        <begin position="28"/>
        <end position="47"/>
    </location>
</feature>
<sequence>MTTPAAPSAPQPTPVPRVGRSRRYRNRLVLMVVVGVVVAVVTGLTVGPRWAASVGWAAACASYVVTAFPLLRADAERTARLADREDPRRTVSDLLLVGASAASVVALLVVLSTARGLHGTAQDLAAALGVVSVFLSWLLVQTLFTLRYAELYYSGTPGGISFNQDEPPRYSDFAYFAVTVGMTYQVSDTSITSSTIRVTTLRHALLSFFFGTVVIASVVNLVAGLGS</sequence>
<dbReference type="EMBL" id="JABMCG010000120">
    <property type="protein sequence ID" value="NUU29131.1"/>
    <property type="molecule type" value="Genomic_DNA"/>
</dbReference>
<evidence type="ECO:0000313" key="2">
    <source>
        <dbReference type="EMBL" id="NUU29131.1"/>
    </source>
</evidence>
<keyword evidence="1" id="KW-0812">Transmembrane</keyword>
<dbReference type="RefSeq" id="WP_175326506.1">
    <property type="nucleotide sequence ID" value="NZ_BAAAWP010000001.1"/>
</dbReference>
<comment type="caution">
    <text evidence="2">The sequence shown here is derived from an EMBL/GenBank/DDBJ whole genome shotgun (WGS) entry which is preliminary data.</text>
</comment>
<evidence type="ECO:0000313" key="3">
    <source>
        <dbReference type="Proteomes" id="UP000539146"/>
    </source>
</evidence>
<evidence type="ECO:0000256" key="1">
    <source>
        <dbReference type="SAM" id="Phobius"/>
    </source>
</evidence>
<reference evidence="2 3" key="1">
    <citation type="submission" date="2020-05" db="EMBL/GenBank/DDBJ databases">
        <title>Genome Sequencing of Type Strains.</title>
        <authorList>
            <person name="Lemaire J.F."/>
            <person name="Inderbitzin P."/>
            <person name="Gregorio O.A."/>
            <person name="Collins S.B."/>
            <person name="Wespe N."/>
            <person name="Knight-Connoni V."/>
        </authorList>
    </citation>
    <scope>NUCLEOTIDE SEQUENCE [LARGE SCALE GENOMIC DNA]</scope>
    <source>
        <strain evidence="2 3">DSM 20512</strain>
    </source>
</reference>
<organism evidence="2 3">
    <name type="scientific">Curtobacterium citreum</name>
    <dbReference type="NCBI Taxonomy" id="2036"/>
    <lineage>
        <taxon>Bacteria</taxon>
        <taxon>Bacillati</taxon>
        <taxon>Actinomycetota</taxon>
        <taxon>Actinomycetes</taxon>
        <taxon>Micrococcales</taxon>
        <taxon>Microbacteriaceae</taxon>
        <taxon>Curtobacterium</taxon>
    </lineage>
</organism>
<protein>
    <submittedName>
        <fullName evidence="2">DUF1345 domain-containing protein</fullName>
    </submittedName>
</protein>
<dbReference type="AlphaFoldDB" id="A0A850DW08"/>
<accession>A0A850DW08</accession>
<feature type="transmembrane region" description="Helical" evidence="1">
    <location>
        <begin position="53"/>
        <end position="73"/>
    </location>
</feature>
<dbReference type="Proteomes" id="UP000539146">
    <property type="component" value="Unassembled WGS sequence"/>
</dbReference>
<name>A0A850DW08_9MICO</name>
<keyword evidence="1" id="KW-0472">Membrane</keyword>
<feature type="transmembrane region" description="Helical" evidence="1">
    <location>
        <begin position="204"/>
        <end position="225"/>
    </location>
</feature>
<proteinExistence type="predicted"/>
<keyword evidence="1" id="KW-1133">Transmembrane helix</keyword>